<organism evidence="3 4">
    <name type="scientific">Hoyosella subflava (strain DSM 45089 / JCM 17490 / NBRC 109087 / DQS3-9A1)</name>
    <name type="common">Amycolicicoccus subflavus</name>
    <dbReference type="NCBI Taxonomy" id="443218"/>
    <lineage>
        <taxon>Bacteria</taxon>
        <taxon>Bacillati</taxon>
        <taxon>Actinomycetota</taxon>
        <taxon>Actinomycetes</taxon>
        <taxon>Mycobacteriales</taxon>
        <taxon>Hoyosellaceae</taxon>
        <taxon>Hoyosella</taxon>
    </lineage>
</organism>
<accession>F6ELD0</accession>
<dbReference type="InterPro" id="IPR000873">
    <property type="entry name" value="AMP-dep_synth/lig_dom"/>
</dbReference>
<reference evidence="3 4" key="1">
    <citation type="journal article" date="2011" name="J. Bacteriol.">
        <title>Complete genome sequence of Amycolicicoccus subflavus DQS3-9A1T, an actinomycete isolated from crude oil-polluted soil.</title>
        <authorList>
            <person name="Cai M."/>
            <person name="Chen W.M."/>
            <person name="Nie Y."/>
            <person name="Chi C.Q."/>
            <person name="Wang Y.N."/>
            <person name="Tang Y.Q."/>
            <person name="Li G.Y."/>
            <person name="Wu X.L."/>
        </authorList>
    </citation>
    <scope>NUCLEOTIDE SEQUENCE [LARGE SCALE GENOMIC DNA]</scope>
    <source>
        <strain evidence="4">DSM 45089 / DQS3-9A1</strain>
    </source>
</reference>
<dbReference type="OrthoDB" id="9803968at2"/>
<evidence type="ECO:0000313" key="4">
    <source>
        <dbReference type="Proteomes" id="UP000009235"/>
    </source>
</evidence>
<dbReference type="PROSITE" id="PS00455">
    <property type="entry name" value="AMP_BINDING"/>
    <property type="match status" value="1"/>
</dbReference>
<dbReference type="KEGG" id="asd:AS9A_0768"/>
<dbReference type="InterPro" id="IPR042099">
    <property type="entry name" value="ANL_N_sf"/>
</dbReference>
<dbReference type="STRING" id="443218.AS9A_0768"/>
<evidence type="ECO:0000259" key="2">
    <source>
        <dbReference type="Pfam" id="PF13193"/>
    </source>
</evidence>
<dbReference type="EMBL" id="CP002786">
    <property type="protein sequence ID" value="AEF39222.1"/>
    <property type="molecule type" value="Genomic_DNA"/>
</dbReference>
<dbReference type="Pfam" id="PF13193">
    <property type="entry name" value="AMP-binding_C"/>
    <property type="match status" value="1"/>
</dbReference>
<keyword evidence="3" id="KW-0436">Ligase</keyword>
<dbReference type="PANTHER" id="PTHR43767">
    <property type="entry name" value="LONG-CHAIN-FATTY-ACID--COA LIGASE"/>
    <property type="match status" value="1"/>
</dbReference>
<dbReference type="SUPFAM" id="SSF56801">
    <property type="entry name" value="Acetyl-CoA synthetase-like"/>
    <property type="match status" value="1"/>
</dbReference>
<proteinExistence type="predicted"/>
<dbReference type="Proteomes" id="UP000009235">
    <property type="component" value="Chromosome"/>
</dbReference>
<gene>
    <name evidence="3" type="ordered locus">AS9A_0768</name>
</gene>
<dbReference type="Pfam" id="PF00501">
    <property type="entry name" value="AMP-binding"/>
    <property type="match status" value="1"/>
</dbReference>
<evidence type="ECO:0000313" key="3">
    <source>
        <dbReference type="EMBL" id="AEF39222.1"/>
    </source>
</evidence>
<evidence type="ECO:0000259" key="1">
    <source>
        <dbReference type="Pfam" id="PF00501"/>
    </source>
</evidence>
<dbReference type="Gene3D" id="3.30.300.30">
    <property type="match status" value="1"/>
</dbReference>
<dbReference type="NCBIfam" id="NF006182">
    <property type="entry name" value="PRK08316.1"/>
    <property type="match status" value="1"/>
</dbReference>
<feature type="domain" description="AMP-binding enzyme C-terminal" evidence="2">
    <location>
        <begin position="429"/>
        <end position="502"/>
    </location>
</feature>
<dbReference type="PANTHER" id="PTHR43767:SF1">
    <property type="entry name" value="NONRIBOSOMAL PEPTIDE SYNTHASE PES1 (EUROFUNG)-RELATED"/>
    <property type="match status" value="1"/>
</dbReference>
<dbReference type="eggNOG" id="COG0318">
    <property type="taxonomic scope" value="Bacteria"/>
</dbReference>
<dbReference type="RefSeq" id="WP_013805571.1">
    <property type="nucleotide sequence ID" value="NC_015564.1"/>
</dbReference>
<sequence length="528" mass="57469">MSNPRHGIDRTGAFPDTVAEILSRTARQLPGKTALTFADREWTYAELDRATGRVAARLLEFGFSRGDRVAVFGKNSDAYVVLYLGCARAGLVHVPINYNARGDDLAYQIQQSDPRIVFTDADLDGFVDAAVTFEGLRGSLRGGQNLDVLAWATAPNGSLHDENGVRGDDLVQILYTSGTTSRPKGAALTHRGQVHQYRSCIDALDLCADDVMVHALPLYHTAQMHVFLLPALAVGATNHLLETPDLDEIMRRVPSQGVTSLFLPPTVWVSLANHPGLADADLGGLQKAYYGASIMPVPVLQKLRSRLPDVGFFNCFGQTEIGPLATVLRPEEHDARPDSVGRPVLFVDLRVVDTDMNDVAPGELGEVVYQSPQLCTEYWRKPAETAEAFAGGWFHSGDLARMDEQGYLFVVDRIKDVVNTGGVLVASREVEDALYSHPAVAEVAVIGVPDDRWIEAITAAVVLKHDVAAEDLIAFAKQRLAPHKVPKTVFVIDELPKNPSGKILKRDLRVRFGGTASAVPVSDKQQPN</sequence>
<feature type="domain" description="AMP-dependent synthetase/ligase" evidence="1">
    <location>
        <begin position="23"/>
        <end position="379"/>
    </location>
</feature>
<dbReference type="InterPro" id="IPR050237">
    <property type="entry name" value="ATP-dep_AMP-bd_enzyme"/>
</dbReference>
<dbReference type="InterPro" id="IPR020845">
    <property type="entry name" value="AMP-binding_CS"/>
</dbReference>
<dbReference type="InterPro" id="IPR045851">
    <property type="entry name" value="AMP-bd_C_sf"/>
</dbReference>
<dbReference type="HOGENOM" id="CLU_000022_59_0_11"/>
<dbReference type="AlphaFoldDB" id="F6ELD0"/>
<dbReference type="CDD" id="cd17631">
    <property type="entry name" value="FACL_FadD13-like"/>
    <property type="match status" value="1"/>
</dbReference>
<name>F6ELD0_HOYSD</name>
<protein>
    <submittedName>
        <fullName evidence="3">Acyl-CoA synthetase (AMP-forming)/AMP-acid ligase II</fullName>
    </submittedName>
</protein>
<dbReference type="Gene3D" id="3.40.50.12780">
    <property type="entry name" value="N-terminal domain of ligase-like"/>
    <property type="match status" value="1"/>
</dbReference>
<dbReference type="InterPro" id="IPR025110">
    <property type="entry name" value="AMP-bd_C"/>
</dbReference>
<keyword evidence="4" id="KW-1185">Reference proteome</keyword>
<dbReference type="GO" id="GO:0016878">
    <property type="term" value="F:acid-thiol ligase activity"/>
    <property type="evidence" value="ECO:0007669"/>
    <property type="project" value="UniProtKB-ARBA"/>
</dbReference>